<evidence type="ECO:0000313" key="2">
    <source>
        <dbReference type="Proteomes" id="UP000198211"/>
    </source>
</evidence>
<protein>
    <recommendedName>
        <fullName evidence="3">Eukaryotic/viral aspartic protease</fullName>
    </recommendedName>
</protein>
<proteinExistence type="predicted"/>
<sequence length="64" mass="7339">MDIVLESTEILESPTRRLDNTSKWIHPFTPKPVRQAVWAELVEELSYPVNLTSTKQVTATQCHC</sequence>
<accession>A0A225VE08</accession>
<dbReference type="AlphaFoldDB" id="A0A225VE08"/>
<name>A0A225VE08_9STRA</name>
<keyword evidence="2" id="KW-1185">Reference proteome</keyword>
<gene>
    <name evidence="1" type="ORF">PHMEG_00024919</name>
</gene>
<evidence type="ECO:0008006" key="3">
    <source>
        <dbReference type="Google" id="ProtNLM"/>
    </source>
</evidence>
<organism evidence="1 2">
    <name type="scientific">Phytophthora megakarya</name>
    <dbReference type="NCBI Taxonomy" id="4795"/>
    <lineage>
        <taxon>Eukaryota</taxon>
        <taxon>Sar</taxon>
        <taxon>Stramenopiles</taxon>
        <taxon>Oomycota</taxon>
        <taxon>Peronosporomycetes</taxon>
        <taxon>Peronosporales</taxon>
        <taxon>Peronosporaceae</taxon>
        <taxon>Phytophthora</taxon>
    </lineage>
</organism>
<comment type="caution">
    <text evidence="1">The sequence shown here is derived from an EMBL/GenBank/DDBJ whole genome shotgun (WGS) entry which is preliminary data.</text>
</comment>
<dbReference type="Proteomes" id="UP000198211">
    <property type="component" value="Unassembled WGS sequence"/>
</dbReference>
<evidence type="ECO:0000313" key="1">
    <source>
        <dbReference type="EMBL" id="OWZ03364.1"/>
    </source>
</evidence>
<dbReference type="EMBL" id="NBNE01005567">
    <property type="protein sequence ID" value="OWZ03364.1"/>
    <property type="molecule type" value="Genomic_DNA"/>
</dbReference>
<reference evidence="2" key="1">
    <citation type="submission" date="2017-03" db="EMBL/GenBank/DDBJ databases">
        <title>Phytopthora megakarya and P. palmivora, two closely related causual agents of cacao black pod achieved similar genome size and gene model numbers by different mechanisms.</title>
        <authorList>
            <person name="Ali S."/>
            <person name="Shao J."/>
            <person name="Larry D.J."/>
            <person name="Kronmiller B."/>
            <person name="Shen D."/>
            <person name="Strem M.D."/>
            <person name="Melnick R.L."/>
            <person name="Guiltinan M.J."/>
            <person name="Tyler B.M."/>
            <person name="Meinhardt L.W."/>
            <person name="Bailey B.A."/>
        </authorList>
    </citation>
    <scope>NUCLEOTIDE SEQUENCE [LARGE SCALE GENOMIC DNA]</scope>
    <source>
        <strain evidence="2">zdho120</strain>
    </source>
</reference>